<gene>
    <name evidence="1" type="ORF">I8J29_24495</name>
</gene>
<evidence type="ECO:0000313" key="1">
    <source>
        <dbReference type="EMBL" id="MBO7747349.1"/>
    </source>
</evidence>
<protein>
    <submittedName>
        <fullName evidence="1">Uncharacterized protein</fullName>
    </submittedName>
</protein>
<dbReference type="Proteomes" id="UP000670947">
    <property type="component" value="Unassembled WGS sequence"/>
</dbReference>
<proteinExistence type="predicted"/>
<keyword evidence="2" id="KW-1185">Reference proteome</keyword>
<organism evidence="1 2">
    <name type="scientific">Paenibacillus artemisiicola</name>
    <dbReference type="NCBI Taxonomy" id="1172618"/>
    <lineage>
        <taxon>Bacteria</taxon>
        <taxon>Bacillati</taxon>
        <taxon>Bacillota</taxon>
        <taxon>Bacilli</taxon>
        <taxon>Bacillales</taxon>
        <taxon>Paenibacillaceae</taxon>
        <taxon>Paenibacillus</taxon>
    </lineage>
</organism>
<sequence>MNVVLSMNNMAEVLTLPMPPSEFSLPIPGGNEEFDVIGGASGVGKLNLPGLRGLKAVSLASIFPVRKYSFVSASIIGWRCVNIINRWKSSRQPIRIIVTTKEGLEVLNMACLIENFTYGVDRAGDIPYTLELKEFVIPSVREVR</sequence>
<comment type="caution">
    <text evidence="1">The sequence shown here is derived from an EMBL/GenBank/DDBJ whole genome shotgun (WGS) entry which is preliminary data.</text>
</comment>
<reference evidence="1 2" key="1">
    <citation type="submission" date="2021-03" db="EMBL/GenBank/DDBJ databases">
        <title>Paenibacillus artemisicola MWE-103 whole genome sequence.</title>
        <authorList>
            <person name="Ham Y.J."/>
        </authorList>
    </citation>
    <scope>NUCLEOTIDE SEQUENCE [LARGE SCALE GENOMIC DNA]</scope>
    <source>
        <strain evidence="1 2">MWE-103</strain>
    </source>
</reference>
<dbReference type="EMBL" id="JAGGDJ010000032">
    <property type="protein sequence ID" value="MBO7747349.1"/>
    <property type="molecule type" value="Genomic_DNA"/>
</dbReference>
<dbReference type="RefSeq" id="WP_208850053.1">
    <property type="nucleotide sequence ID" value="NZ_JAGGDJ010000032.1"/>
</dbReference>
<evidence type="ECO:0000313" key="2">
    <source>
        <dbReference type="Proteomes" id="UP000670947"/>
    </source>
</evidence>
<accession>A0ABS3WG98</accession>
<name>A0ABS3WG98_9BACL</name>